<comment type="caution">
    <text evidence="2">The sequence shown here is derived from an EMBL/GenBank/DDBJ whole genome shotgun (WGS) entry which is preliminary data.</text>
</comment>
<feature type="transmembrane region" description="Helical" evidence="1">
    <location>
        <begin position="133"/>
        <end position="152"/>
    </location>
</feature>
<sequence>MALSQNSEASIYSTRSSDGPLCHFSQPTILKISWSDDNPGRRYYKCEDHGFLLWHDKERACLWQKKSLLEAREKILTQTEEIKALCASLRQAHGQLAALEISSSSCSVNETLKAIENRVTAHIIETEKVLRKLVRYSGGGFVLATALLVFFLKK</sequence>
<gene>
    <name evidence="2" type="ORF">ERUC_LOCUS27555</name>
</gene>
<keyword evidence="1" id="KW-0812">Transmembrane</keyword>
<name>A0ABC8L0Y8_ERUVS</name>
<dbReference type="Proteomes" id="UP001642260">
    <property type="component" value="Unassembled WGS sequence"/>
</dbReference>
<dbReference type="EMBL" id="CAKOAT010316265">
    <property type="protein sequence ID" value="CAH8361799.1"/>
    <property type="molecule type" value="Genomic_DNA"/>
</dbReference>
<evidence type="ECO:0000256" key="1">
    <source>
        <dbReference type="SAM" id="Phobius"/>
    </source>
</evidence>
<protein>
    <submittedName>
        <fullName evidence="2">Uncharacterized protein</fullName>
    </submittedName>
</protein>
<keyword evidence="3" id="KW-1185">Reference proteome</keyword>
<keyword evidence="1" id="KW-0472">Membrane</keyword>
<reference evidence="2 3" key="1">
    <citation type="submission" date="2022-03" db="EMBL/GenBank/DDBJ databases">
        <authorList>
            <person name="Macdonald S."/>
            <person name="Ahmed S."/>
            <person name="Newling K."/>
        </authorList>
    </citation>
    <scope>NUCLEOTIDE SEQUENCE [LARGE SCALE GENOMIC DNA]</scope>
</reference>
<accession>A0ABC8L0Y8</accession>
<dbReference type="PANTHER" id="PTHR33248">
    <property type="entry name" value="ZINC ION-BINDING PROTEIN"/>
    <property type="match status" value="1"/>
</dbReference>
<evidence type="ECO:0000313" key="3">
    <source>
        <dbReference type="Proteomes" id="UP001642260"/>
    </source>
</evidence>
<organism evidence="2 3">
    <name type="scientific">Eruca vesicaria subsp. sativa</name>
    <name type="common">Garden rocket</name>
    <name type="synonym">Eruca sativa</name>
    <dbReference type="NCBI Taxonomy" id="29727"/>
    <lineage>
        <taxon>Eukaryota</taxon>
        <taxon>Viridiplantae</taxon>
        <taxon>Streptophyta</taxon>
        <taxon>Embryophyta</taxon>
        <taxon>Tracheophyta</taxon>
        <taxon>Spermatophyta</taxon>
        <taxon>Magnoliopsida</taxon>
        <taxon>eudicotyledons</taxon>
        <taxon>Gunneridae</taxon>
        <taxon>Pentapetalae</taxon>
        <taxon>rosids</taxon>
        <taxon>malvids</taxon>
        <taxon>Brassicales</taxon>
        <taxon>Brassicaceae</taxon>
        <taxon>Brassiceae</taxon>
        <taxon>Eruca</taxon>
    </lineage>
</organism>
<evidence type="ECO:0000313" key="2">
    <source>
        <dbReference type="EMBL" id="CAH8361799.1"/>
    </source>
</evidence>
<dbReference type="AlphaFoldDB" id="A0ABC8L0Y8"/>
<proteinExistence type="predicted"/>
<keyword evidence="1" id="KW-1133">Transmembrane helix</keyword>